<comment type="caution">
    <text evidence="3">The sequence shown here is derived from an EMBL/GenBank/DDBJ whole genome shotgun (WGS) entry which is preliminary data.</text>
</comment>
<evidence type="ECO:0000256" key="1">
    <source>
        <dbReference type="SAM" id="MobiDB-lite"/>
    </source>
</evidence>
<feature type="region of interest" description="Disordered" evidence="1">
    <location>
        <begin position="1"/>
        <end position="32"/>
    </location>
</feature>
<dbReference type="AlphaFoldDB" id="A0A2G4EVI3"/>
<keyword evidence="3" id="KW-0418">Kinase</keyword>
<accession>A0A2G4EVI3</accession>
<protein>
    <submittedName>
        <fullName evidence="3">Histidine kinase</fullName>
    </submittedName>
</protein>
<feature type="domain" description="GAF" evidence="2">
    <location>
        <begin position="285"/>
        <end position="410"/>
    </location>
</feature>
<feature type="compositionally biased region" description="Polar residues" evidence="1">
    <location>
        <begin position="1"/>
        <end position="17"/>
    </location>
</feature>
<sequence>MSTPKSSSRQNNNNSVKSLMPADMDSTEQDNHNLQSEVNLEQLLQALVAGIPTQSAEIEQLETWKKDLQWVFQFLGNRRVLIAVIEPGTFALRYANAAFCRLAGWEGTPLGSGEIGGLFAGMGITLLELFEEWDQKTAEKLYRRHLLHWVFKQSYQIDLGVLRVLDEPVMAGVKNRLQPELRFVEFWLGSEQLKITRIDQKIDEFADLHLQSMPVSEREAWLMQPNQLAILADRLQLDNYQVEGLLVLEGFDVSVQEQIRRLTQLLIDRDSMLRPDKFERIDGCLRSLFNADGTLLLRPDGEQVQILVAKGGEQLPPVVYAMNSLEASHFLKATTANQVWNVPDLRRECDTECDRALRKMGVRSMLLVPLVVKTVTREGCVQRILGVVGLLCDRPNHFNGIDSQHAQELIPAFIAALRQAMQQRFSHIHNIHPAVEWRFVQEAERRSWGLKQETIVFTEVYPLFGISDIRGSSDERNRAIQTDLLEQFRLALGIVDAVCETKKTHFGQQLRLDLLDYIEHLKEKVTVDMEVRAAEYLNEHLEVYFDYFLQCGPKVQEAVEAYRVACENEHNCVYCDRTRYDEMLHLISTKLQETWVLWQERMQQILPHYCDIECTDGMDHMIYVGKSIDTRFSQFHLHSLRYEQLRAICDCGRTVFRLKAESQINMELVHLVLVQNTTIDIFHNENTEKMFDVKGTRDIRYELVKKRIEKAVDQDAKERITQSGMLTVVYSTEDEWEEYEQYLRYLSREGWVESKVQTGMVESLQGVSGLKFARVRILPEPESIVHIAEVTVVED</sequence>
<dbReference type="InterPro" id="IPR003018">
    <property type="entry name" value="GAF"/>
</dbReference>
<dbReference type="SUPFAM" id="SSF55781">
    <property type="entry name" value="GAF domain-like"/>
    <property type="match status" value="1"/>
</dbReference>
<organism evidence="3 4">
    <name type="scientific">Tychonema bourrellyi FEM_GT703</name>
    <dbReference type="NCBI Taxonomy" id="2040638"/>
    <lineage>
        <taxon>Bacteria</taxon>
        <taxon>Bacillati</taxon>
        <taxon>Cyanobacteriota</taxon>
        <taxon>Cyanophyceae</taxon>
        <taxon>Oscillatoriophycideae</taxon>
        <taxon>Oscillatoriales</taxon>
        <taxon>Microcoleaceae</taxon>
        <taxon>Tychonema</taxon>
    </lineage>
</organism>
<gene>
    <name evidence="3" type="ORF">CP500_020850</name>
</gene>
<name>A0A2G4EVI3_9CYAN</name>
<evidence type="ECO:0000259" key="2">
    <source>
        <dbReference type="Pfam" id="PF01590"/>
    </source>
</evidence>
<evidence type="ECO:0000313" key="4">
    <source>
        <dbReference type="Proteomes" id="UP000226442"/>
    </source>
</evidence>
<dbReference type="GO" id="GO:0016301">
    <property type="term" value="F:kinase activity"/>
    <property type="evidence" value="ECO:0007669"/>
    <property type="project" value="UniProtKB-KW"/>
</dbReference>
<proteinExistence type="predicted"/>
<dbReference type="EMBL" id="NXIB02000178">
    <property type="protein sequence ID" value="PHX53553.1"/>
    <property type="molecule type" value="Genomic_DNA"/>
</dbReference>
<dbReference type="InterPro" id="IPR029016">
    <property type="entry name" value="GAF-like_dom_sf"/>
</dbReference>
<dbReference type="Proteomes" id="UP000226442">
    <property type="component" value="Unassembled WGS sequence"/>
</dbReference>
<evidence type="ECO:0000313" key="3">
    <source>
        <dbReference type="EMBL" id="PHX53553.1"/>
    </source>
</evidence>
<dbReference type="Pfam" id="PF01590">
    <property type="entry name" value="GAF"/>
    <property type="match status" value="1"/>
</dbReference>
<reference evidence="3" key="1">
    <citation type="submission" date="2017-10" db="EMBL/GenBank/DDBJ databases">
        <title>Draft genome sequence of the planktic cyanobacteria Tychonema bourrellyi isolated from alpine lentic freshwater.</title>
        <authorList>
            <person name="Tett A."/>
            <person name="Armanini F."/>
            <person name="Asnicar F."/>
            <person name="Boscaini A."/>
            <person name="Pasolli E."/>
            <person name="Zolfo M."/>
            <person name="Donati C."/>
            <person name="Salmaso N."/>
            <person name="Segata N."/>
        </authorList>
    </citation>
    <scope>NUCLEOTIDE SEQUENCE</scope>
    <source>
        <strain evidence="3">FEM_GT703</strain>
    </source>
</reference>
<keyword evidence="4" id="KW-1185">Reference proteome</keyword>
<dbReference type="OrthoDB" id="525795at2"/>
<keyword evidence="3" id="KW-0808">Transferase</keyword>
<dbReference type="RefSeq" id="WP_096828107.1">
    <property type="nucleotide sequence ID" value="NZ_NXIB02000178.1"/>
</dbReference>
<dbReference type="Gene3D" id="3.30.450.40">
    <property type="match status" value="1"/>
</dbReference>